<evidence type="ECO:0000256" key="1">
    <source>
        <dbReference type="SAM" id="Phobius"/>
    </source>
</evidence>
<feature type="transmembrane region" description="Helical" evidence="1">
    <location>
        <begin position="120"/>
        <end position="142"/>
    </location>
</feature>
<feature type="transmembrane region" description="Helical" evidence="1">
    <location>
        <begin position="56"/>
        <end position="77"/>
    </location>
</feature>
<sequence length="321" mass="33098">MNVRWLTGLVLLPAISIGTGSTLALVWRSRLPATLPQRGSAGTGQPVVGTISVDSVSVGLLGTAIAVWLLGATIFLLNKHFRAAVLPTVLVVTTVLPLALLAILAPALDATSPEQVGPPSLMLLAAVPLAIVLALAVGLLLAGTEVPDLPAAGPLPAGAAVTPIGAGERVLWSERQPVWIYRWLAAALTLGGVVATAVLSIMLGPLIGLAGVAPVVAAVALEALGRYSLRVDEHAVRVRLGPVRRLVRLDTVERADTAELDTVTWLVRGSLRGLASGMSVLWPGRVLRLTLSDGSTTWLTCRAPDTVAGLINGLRARGPVG</sequence>
<keyword evidence="1" id="KW-0472">Membrane</keyword>
<dbReference type="OrthoDB" id="3365349at2"/>
<name>A0A4Q7JE35_9PSEU</name>
<comment type="caution">
    <text evidence="2">The sequence shown here is derived from an EMBL/GenBank/DDBJ whole genome shotgun (WGS) entry which is preliminary data.</text>
</comment>
<feature type="transmembrane region" description="Helical" evidence="1">
    <location>
        <begin position="207"/>
        <end position="229"/>
    </location>
</feature>
<feature type="transmembrane region" description="Helical" evidence="1">
    <location>
        <begin position="179"/>
        <end position="201"/>
    </location>
</feature>
<dbReference type="Proteomes" id="UP000292003">
    <property type="component" value="Unassembled WGS sequence"/>
</dbReference>
<keyword evidence="3" id="KW-1185">Reference proteome</keyword>
<reference evidence="2 3" key="1">
    <citation type="submission" date="2019-02" db="EMBL/GenBank/DDBJ databases">
        <title>Draft genome sequence of Amycolatopsis sp. 8-3EHSu isolated from roots of Suaeda maritima.</title>
        <authorList>
            <person name="Duangmal K."/>
            <person name="Chantavorakit T."/>
        </authorList>
    </citation>
    <scope>NUCLEOTIDE SEQUENCE [LARGE SCALE GENOMIC DNA]</scope>
    <source>
        <strain evidence="2 3">8-3EHSu</strain>
    </source>
</reference>
<organism evidence="2 3">
    <name type="scientific">Amycolatopsis suaedae</name>
    <dbReference type="NCBI Taxonomy" id="2510978"/>
    <lineage>
        <taxon>Bacteria</taxon>
        <taxon>Bacillati</taxon>
        <taxon>Actinomycetota</taxon>
        <taxon>Actinomycetes</taxon>
        <taxon>Pseudonocardiales</taxon>
        <taxon>Pseudonocardiaceae</taxon>
        <taxon>Amycolatopsis</taxon>
    </lineage>
</organism>
<dbReference type="RefSeq" id="WP_130473277.1">
    <property type="nucleotide sequence ID" value="NZ_SFCC01000001.1"/>
</dbReference>
<accession>A0A4Q7JE35</accession>
<dbReference type="EMBL" id="SFCC01000001">
    <property type="protein sequence ID" value="RZQ65707.1"/>
    <property type="molecule type" value="Genomic_DNA"/>
</dbReference>
<dbReference type="AlphaFoldDB" id="A0A4Q7JE35"/>
<evidence type="ECO:0000313" key="2">
    <source>
        <dbReference type="EMBL" id="RZQ65707.1"/>
    </source>
</evidence>
<feature type="transmembrane region" description="Helical" evidence="1">
    <location>
        <begin position="84"/>
        <end position="108"/>
    </location>
</feature>
<keyword evidence="1" id="KW-1133">Transmembrane helix</keyword>
<gene>
    <name evidence="2" type="ORF">EWH70_01010</name>
</gene>
<evidence type="ECO:0000313" key="3">
    <source>
        <dbReference type="Proteomes" id="UP000292003"/>
    </source>
</evidence>
<proteinExistence type="predicted"/>
<keyword evidence="1" id="KW-0812">Transmembrane</keyword>
<protein>
    <submittedName>
        <fullName evidence="2">Uncharacterized protein</fullName>
    </submittedName>
</protein>